<gene>
    <name evidence="2" type="ORF">DFK10_09010</name>
</gene>
<dbReference type="OrthoDB" id="7362982at2"/>
<dbReference type="Proteomes" id="UP000245293">
    <property type="component" value="Unassembled WGS sequence"/>
</dbReference>
<proteinExistence type="predicted"/>
<feature type="chain" id="PRO_5015992963" description="Regulatory protein SoxS" evidence="1">
    <location>
        <begin position="21"/>
        <end position="129"/>
    </location>
</feature>
<sequence length="129" mass="14303">MIRLLAALGALFVMSNAAIAQQSTAPEVELVMVEQHGCAYCIRWDEEIGPIYPKTALGETAPLRRINIHEPVPEDLDLARRLTFTPTFVLMVDGVEANRLEGYPGEDFFWGMVEHMVIEEGLMDPSTAG</sequence>
<dbReference type="RefSeq" id="WP_109388697.1">
    <property type="nucleotide sequence ID" value="NZ_QETF01000008.1"/>
</dbReference>
<accession>A0A2V1P6P2</accession>
<name>A0A2V1P6P2_9RHOB</name>
<reference evidence="3" key="1">
    <citation type="submission" date="2018-05" db="EMBL/GenBank/DDBJ databases">
        <authorList>
            <person name="Du Z."/>
            <person name="Wang X."/>
        </authorList>
    </citation>
    <scope>NUCLEOTIDE SEQUENCE [LARGE SCALE GENOMIC DNA]</scope>
    <source>
        <strain evidence="3">WDS4C29</strain>
    </source>
</reference>
<dbReference type="EMBL" id="QETF01000008">
    <property type="protein sequence ID" value="PWG16902.1"/>
    <property type="molecule type" value="Genomic_DNA"/>
</dbReference>
<evidence type="ECO:0008006" key="4">
    <source>
        <dbReference type="Google" id="ProtNLM"/>
    </source>
</evidence>
<dbReference type="AlphaFoldDB" id="A0A2V1P6P2"/>
<comment type="caution">
    <text evidence="2">The sequence shown here is derived from an EMBL/GenBank/DDBJ whole genome shotgun (WGS) entry which is preliminary data.</text>
</comment>
<keyword evidence="3" id="KW-1185">Reference proteome</keyword>
<dbReference type="SUPFAM" id="SSF52833">
    <property type="entry name" value="Thioredoxin-like"/>
    <property type="match status" value="1"/>
</dbReference>
<evidence type="ECO:0000313" key="2">
    <source>
        <dbReference type="EMBL" id="PWG16902.1"/>
    </source>
</evidence>
<organism evidence="2 3">
    <name type="scientific">Salibaculum griseiflavum</name>
    <dbReference type="NCBI Taxonomy" id="1914409"/>
    <lineage>
        <taxon>Bacteria</taxon>
        <taxon>Pseudomonadati</taxon>
        <taxon>Pseudomonadota</taxon>
        <taxon>Alphaproteobacteria</taxon>
        <taxon>Rhodobacterales</taxon>
        <taxon>Roseobacteraceae</taxon>
        <taxon>Salibaculum</taxon>
    </lineage>
</organism>
<evidence type="ECO:0000313" key="3">
    <source>
        <dbReference type="Proteomes" id="UP000245293"/>
    </source>
</evidence>
<evidence type="ECO:0000256" key="1">
    <source>
        <dbReference type="SAM" id="SignalP"/>
    </source>
</evidence>
<feature type="signal peptide" evidence="1">
    <location>
        <begin position="1"/>
        <end position="20"/>
    </location>
</feature>
<keyword evidence="1" id="KW-0732">Signal</keyword>
<protein>
    <recommendedName>
        <fullName evidence="4">Regulatory protein SoxS</fullName>
    </recommendedName>
</protein>
<dbReference type="InterPro" id="IPR036249">
    <property type="entry name" value="Thioredoxin-like_sf"/>
</dbReference>
<dbReference type="Gene3D" id="3.40.30.10">
    <property type="entry name" value="Glutaredoxin"/>
    <property type="match status" value="1"/>
</dbReference>